<evidence type="ECO:0000256" key="1">
    <source>
        <dbReference type="ARBA" id="ARBA00004429"/>
    </source>
</evidence>
<dbReference type="PRINTS" id="PR01410">
    <property type="entry name" value="CCBIOGENESIS"/>
</dbReference>
<feature type="transmembrane region" description="Helical" evidence="11">
    <location>
        <begin position="42"/>
        <end position="62"/>
    </location>
</feature>
<feature type="domain" description="Cytochrome c assembly protein" evidence="12">
    <location>
        <begin position="89"/>
        <end position="296"/>
    </location>
</feature>
<dbReference type="GO" id="GO:0005886">
    <property type="term" value="C:plasma membrane"/>
    <property type="evidence" value="ECO:0007669"/>
    <property type="project" value="UniProtKB-SubCell"/>
</dbReference>
<comment type="function">
    <text evidence="9">Required for the biogenesis of c-type cytochromes. Possible subunit of a heme lyase.</text>
</comment>
<gene>
    <name evidence="14" type="primary">ccmF</name>
    <name evidence="14" type="ordered locus">HCH_04364</name>
</gene>
<dbReference type="HOGENOM" id="CLU_015041_3_0_6"/>
<evidence type="ECO:0000259" key="12">
    <source>
        <dbReference type="Pfam" id="PF01578"/>
    </source>
</evidence>
<sequence length="673" mass="74269">MIAELGHFALILSFCFAILLAVTPIAGAWIGDRLWMRLSRPLAGAQFLMATVAFAALTTSFLQDDFSVRYVAGHSNSLLPWYYKFSAVWGGHEGSLLLWALILTGWTAAVAKFSKQLPLEMVARVLGVMGMISIGFMLFILLTSNPFLRYLPNSPQDGADLNPLLQDFGLIVHPPMLYMGYVGFSVAFAFAVAALMGGRLDAAWARWSRPWTTVAWAFLTLGIALGSWWAYYELGWGGWWFWDPVENASFMPWLAGTALMHSLAATEKRGVFKSWTVLLAIFAFSLSLLGTFLVRSGILTSVHAFASDPERGRFVLMMLGVVIGGSLLLYALRAPVVKSRIGFSETSREVFLLVNNIILVVAMLTVLIGTLAPLVAEWMDKEISVGAPYFNLMFSLLAPLLVIVMGIGMYSHWKDTKAAQLLGPVPMLLSVSAVLSVAIPWMYGEILLMAVIGVFIAVWLFAATLRDAWLKSASSQGRVRGWLRTSRSYKGMVLGHLGLAVTIVGATMVSQYTLERDVRLAPGQSVELAGFTFRFDEETQRRGPNFIGDRATISILDSDGEVLHVLHPEKRRYQVSGNVMTEAGIDPGLFRDLYVSLGESLDDESWTMRVQYKPFVRWLWLGGVFMAWGGFLAVADRRYRIKLKRRLTAAEAMDSGDGRKSNGEADALGGQQA</sequence>
<feature type="transmembrane region" description="Helical" evidence="11">
    <location>
        <begin position="210"/>
        <end position="230"/>
    </location>
</feature>
<evidence type="ECO:0000259" key="13">
    <source>
        <dbReference type="Pfam" id="PF16327"/>
    </source>
</evidence>
<dbReference type="Pfam" id="PF01578">
    <property type="entry name" value="Cytochrom_C_asm"/>
    <property type="match status" value="1"/>
</dbReference>
<dbReference type="RefSeq" id="WP_011398137.1">
    <property type="nucleotide sequence ID" value="NC_007645.1"/>
</dbReference>
<evidence type="ECO:0000256" key="2">
    <source>
        <dbReference type="ARBA" id="ARBA00009186"/>
    </source>
</evidence>
<dbReference type="AlphaFoldDB" id="Q2SE54"/>
<evidence type="ECO:0000256" key="5">
    <source>
        <dbReference type="ARBA" id="ARBA00022692"/>
    </source>
</evidence>
<dbReference type="GO" id="GO:0015232">
    <property type="term" value="F:heme transmembrane transporter activity"/>
    <property type="evidence" value="ECO:0007669"/>
    <property type="project" value="InterPro"/>
</dbReference>
<evidence type="ECO:0000256" key="10">
    <source>
        <dbReference type="SAM" id="MobiDB-lite"/>
    </source>
</evidence>
<feature type="transmembrane region" description="Helical" evidence="11">
    <location>
        <begin position="314"/>
        <end position="332"/>
    </location>
</feature>
<dbReference type="InterPro" id="IPR003567">
    <property type="entry name" value="Cyt_c_biogenesis"/>
</dbReference>
<feature type="transmembrane region" description="Helical" evidence="11">
    <location>
        <begin position="388"/>
        <end position="409"/>
    </location>
</feature>
<dbReference type="InterPro" id="IPR032523">
    <property type="entry name" value="CcmF_C"/>
</dbReference>
<feature type="transmembrane region" description="Helical" evidence="11">
    <location>
        <begin position="121"/>
        <end position="142"/>
    </location>
</feature>
<dbReference type="InterPro" id="IPR003568">
    <property type="entry name" value="Cyt_c_biogenesis_CcmF"/>
</dbReference>
<keyword evidence="8 11" id="KW-0472">Membrane</keyword>
<feature type="transmembrane region" description="Helical" evidence="11">
    <location>
        <begin position="615"/>
        <end position="635"/>
    </location>
</feature>
<evidence type="ECO:0000256" key="7">
    <source>
        <dbReference type="ARBA" id="ARBA00022989"/>
    </source>
</evidence>
<dbReference type="OrthoDB" id="9761451at2"/>
<evidence type="ECO:0000313" key="15">
    <source>
        <dbReference type="Proteomes" id="UP000000238"/>
    </source>
</evidence>
<evidence type="ECO:0000256" key="3">
    <source>
        <dbReference type="ARBA" id="ARBA00022475"/>
    </source>
</evidence>
<feature type="transmembrane region" description="Helical" evidence="11">
    <location>
        <begin position="275"/>
        <end position="294"/>
    </location>
</feature>
<keyword evidence="4" id="KW-0997">Cell inner membrane</keyword>
<evidence type="ECO:0000256" key="4">
    <source>
        <dbReference type="ARBA" id="ARBA00022519"/>
    </source>
</evidence>
<dbReference type="PRINTS" id="PR01411">
    <property type="entry name" value="CCMFBIOGNSIS"/>
</dbReference>
<accession>Q2SE54</accession>
<dbReference type="PANTHER" id="PTHR43653">
    <property type="entry name" value="CYTOCHROME C ASSEMBLY PROTEIN-RELATED"/>
    <property type="match status" value="1"/>
</dbReference>
<dbReference type="Proteomes" id="UP000000238">
    <property type="component" value="Chromosome"/>
</dbReference>
<evidence type="ECO:0000256" key="11">
    <source>
        <dbReference type="SAM" id="Phobius"/>
    </source>
</evidence>
<feature type="transmembrane region" description="Helical" evidence="11">
    <location>
        <begin position="491"/>
        <end position="512"/>
    </location>
</feature>
<feature type="domain" description="Cytochrome c-type biogenesis protein CcmF C-terminal" evidence="13">
    <location>
        <begin position="316"/>
        <end position="637"/>
    </location>
</feature>
<feature type="transmembrane region" description="Helical" evidence="11">
    <location>
        <begin position="178"/>
        <end position="198"/>
    </location>
</feature>
<comment type="similarity">
    <text evidence="2">Belongs to the CcmF/CycK/Ccl1/NrfE/CcsA family.</text>
</comment>
<feature type="region of interest" description="Disordered" evidence="10">
    <location>
        <begin position="653"/>
        <end position="673"/>
    </location>
</feature>
<keyword evidence="6" id="KW-0201">Cytochrome c-type biogenesis</keyword>
<dbReference type="KEGG" id="hch:HCH_04364"/>
<feature type="transmembrane region" description="Helical" evidence="11">
    <location>
        <begin position="421"/>
        <end position="441"/>
    </location>
</feature>
<dbReference type="Pfam" id="PF16327">
    <property type="entry name" value="CcmF_C"/>
    <property type="match status" value="1"/>
</dbReference>
<keyword evidence="15" id="KW-1185">Reference proteome</keyword>
<feature type="transmembrane region" description="Helical" evidence="11">
    <location>
        <begin position="250"/>
        <end position="266"/>
    </location>
</feature>
<dbReference type="EMBL" id="CP000155">
    <property type="protein sequence ID" value="ABC31070.1"/>
    <property type="molecule type" value="Genomic_DNA"/>
</dbReference>
<dbReference type="STRING" id="349521.HCH_04364"/>
<dbReference type="GO" id="GO:0017004">
    <property type="term" value="P:cytochrome complex assembly"/>
    <property type="evidence" value="ECO:0007669"/>
    <property type="project" value="UniProtKB-KW"/>
</dbReference>
<keyword evidence="7 11" id="KW-1133">Transmembrane helix</keyword>
<name>Q2SE54_HAHCH</name>
<evidence type="ECO:0000256" key="9">
    <source>
        <dbReference type="ARBA" id="ARBA00037230"/>
    </source>
</evidence>
<evidence type="ECO:0000313" key="14">
    <source>
        <dbReference type="EMBL" id="ABC31070.1"/>
    </source>
</evidence>
<dbReference type="GO" id="GO:0020037">
    <property type="term" value="F:heme binding"/>
    <property type="evidence" value="ECO:0007669"/>
    <property type="project" value="InterPro"/>
</dbReference>
<dbReference type="NCBIfam" id="NF007691">
    <property type="entry name" value="PRK10369.1"/>
    <property type="match status" value="1"/>
</dbReference>
<evidence type="ECO:0000256" key="6">
    <source>
        <dbReference type="ARBA" id="ARBA00022748"/>
    </source>
</evidence>
<feature type="transmembrane region" description="Helical" evidence="11">
    <location>
        <begin position="82"/>
        <end position="109"/>
    </location>
</feature>
<reference evidence="14 15" key="1">
    <citation type="journal article" date="2005" name="Nucleic Acids Res.">
        <title>Genomic blueprint of Hahella chejuensis, a marine microbe producing an algicidal agent.</title>
        <authorList>
            <person name="Jeong H."/>
            <person name="Yim J.H."/>
            <person name="Lee C."/>
            <person name="Choi S.-H."/>
            <person name="Park Y.K."/>
            <person name="Yoon S.H."/>
            <person name="Hur C.-G."/>
            <person name="Kang H.-Y."/>
            <person name="Kim D."/>
            <person name="Lee H.H."/>
            <person name="Park K.H."/>
            <person name="Park S.-H."/>
            <person name="Park H.-S."/>
            <person name="Lee H.K."/>
            <person name="Oh T.K."/>
            <person name="Kim J.F."/>
        </authorList>
    </citation>
    <scope>NUCLEOTIDE SEQUENCE [LARGE SCALE GENOMIC DNA]</scope>
    <source>
        <strain evidence="14 15">KCTC 2396</strain>
    </source>
</reference>
<protein>
    <submittedName>
        <fullName evidence="14">Cytochrome c-type biogenesis protein CcmF</fullName>
    </submittedName>
</protein>
<evidence type="ECO:0000256" key="8">
    <source>
        <dbReference type="ARBA" id="ARBA00023136"/>
    </source>
</evidence>
<dbReference type="PANTHER" id="PTHR43653:SF1">
    <property type="entry name" value="CYTOCHROME C-TYPE BIOGENESIS PROTEIN CCMF"/>
    <property type="match status" value="1"/>
</dbReference>
<dbReference type="InterPro" id="IPR002541">
    <property type="entry name" value="Cyt_c_assembly"/>
</dbReference>
<proteinExistence type="inferred from homology"/>
<organism evidence="14 15">
    <name type="scientific">Hahella chejuensis (strain KCTC 2396)</name>
    <dbReference type="NCBI Taxonomy" id="349521"/>
    <lineage>
        <taxon>Bacteria</taxon>
        <taxon>Pseudomonadati</taxon>
        <taxon>Pseudomonadota</taxon>
        <taxon>Gammaproteobacteria</taxon>
        <taxon>Oceanospirillales</taxon>
        <taxon>Hahellaceae</taxon>
        <taxon>Hahella</taxon>
    </lineage>
</organism>
<keyword evidence="5 11" id="KW-0812">Transmembrane</keyword>
<feature type="transmembrane region" description="Helical" evidence="11">
    <location>
        <begin position="447"/>
        <end position="470"/>
    </location>
</feature>
<comment type="subcellular location">
    <subcellularLocation>
        <location evidence="1">Cell inner membrane</location>
        <topology evidence="1">Multi-pass membrane protein</topology>
    </subcellularLocation>
</comment>
<feature type="transmembrane region" description="Helical" evidence="11">
    <location>
        <begin position="353"/>
        <end position="376"/>
    </location>
</feature>
<keyword evidence="3" id="KW-1003">Cell membrane</keyword>
<dbReference type="NCBIfam" id="TIGR00353">
    <property type="entry name" value="nrfE"/>
    <property type="match status" value="1"/>
</dbReference>
<feature type="transmembrane region" description="Helical" evidence="11">
    <location>
        <begin position="6"/>
        <end position="30"/>
    </location>
</feature>
<dbReference type="eggNOG" id="COG1138">
    <property type="taxonomic scope" value="Bacteria"/>
</dbReference>